<dbReference type="FunFam" id="2.60.120.920:FF:000001">
    <property type="entry name" value="neuralized-like protein 4 isoform X1"/>
    <property type="match status" value="6"/>
</dbReference>
<dbReference type="CTD" id="84461"/>
<accession>A0A8I6SKD5</accession>
<feature type="domain" description="NHR" evidence="1">
    <location>
        <begin position="193"/>
        <end position="360"/>
    </location>
</feature>
<dbReference type="PROSITE" id="PS51065">
    <property type="entry name" value="NHR"/>
    <property type="match status" value="6"/>
</dbReference>
<dbReference type="GeneID" id="106663117"/>
<dbReference type="InterPro" id="IPR006573">
    <property type="entry name" value="NHR_dom"/>
</dbReference>
<reference evidence="2" key="1">
    <citation type="submission" date="2022-01" db="UniProtKB">
        <authorList>
            <consortium name="EnsemblMetazoa"/>
        </authorList>
    </citation>
    <scope>IDENTIFICATION</scope>
</reference>
<dbReference type="InterPro" id="IPR043136">
    <property type="entry name" value="B30.2/SPRY_sf"/>
</dbReference>
<dbReference type="EnsemblMetazoa" id="XM_024226950.1">
    <property type="protein sequence ID" value="XP_024082718.1"/>
    <property type="gene ID" value="LOC106663117"/>
</dbReference>
<dbReference type="PANTHER" id="PTHR12429">
    <property type="entry name" value="NEURALIZED"/>
    <property type="match status" value="1"/>
</dbReference>
<feature type="domain" description="NHR" evidence="1">
    <location>
        <begin position="775"/>
        <end position="936"/>
    </location>
</feature>
<organism evidence="2 3">
    <name type="scientific">Cimex lectularius</name>
    <name type="common">Bed bug</name>
    <name type="synonym">Acanthia lectularia</name>
    <dbReference type="NCBI Taxonomy" id="79782"/>
    <lineage>
        <taxon>Eukaryota</taxon>
        <taxon>Metazoa</taxon>
        <taxon>Ecdysozoa</taxon>
        <taxon>Arthropoda</taxon>
        <taxon>Hexapoda</taxon>
        <taxon>Insecta</taxon>
        <taxon>Pterygota</taxon>
        <taxon>Neoptera</taxon>
        <taxon>Paraneoptera</taxon>
        <taxon>Hemiptera</taxon>
        <taxon>Heteroptera</taxon>
        <taxon>Panheteroptera</taxon>
        <taxon>Cimicomorpha</taxon>
        <taxon>Cimicidae</taxon>
        <taxon>Cimex</taxon>
    </lineage>
</organism>
<dbReference type="OrthoDB" id="49113at2759"/>
<dbReference type="InterPro" id="IPR037962">
    <property type="entry name" value="Neuralized"/>
</dbReference>
<evidence type="ECO:0000313" key="3">
    <source>
        <dbReference type="Proteomes" id="UP000494040"/>
    </source>
</evidence>
<dbReference type="Gene3D" id="2.60.120.920">
    <property type="match status" value="6"/>
</dbReference>
<keyword evidence="3" id="KW-1185">Reference proteome</keyword>
<dbReference type="SMART" id="SM00588">
    <property type="entry name" value="NEUZ"/>
    <property type="match status" value="6"/>
</dbReference>
<dbReference type="InterPro" id="IPR013320">
    <property type="entry name" value="ConA-like_dom_sf"/>
</dbReference>
<feature type="domain" description="NHR" evidence="1">
    <location>
        <begin position="995"/>
        <end position="1159"/>
    </location>
</feature>
<dbReference type="RefSeq" id="XP_024082718.1">
    <property type="nucleotide sequence ID" value="XM_024226950.1"/>
</dbReference>
<dbReference type="Pfam" id="PF07177">
    <property type="entry name" value="Neuralized"/>
    <property type="match status" value="6"/>
</dbReference>
<dbReference type="Proteomes" id="UP000494040">
    <property type="component" value="Unassembled WGS sequence"/>
</dbReference>
<name>A0A8I6SKD5_CIMLE</name>
<sequence>MFHARCGDHVRLSEGGRTATRTASEFNFGLVFSAEPIQDDELFEVSVDKKAIDTVKYNESWIGSIEIGVTACDPSSLCFPASATDLRNGSWILSGKAILKDGCTLDGAYPLNLNKVVEGDRIGVIRTRNGELEYYMNGLTYGVAATGIPRRVFVVINVYGKVAQVSICPKAPDDLFVPVEPEATPLRLVPTERLRFHERTGSLVKLSCNGRSAERLRPFDEFNNAVVMTSKPLVDDQLFEIRIDRLVGKWSGSIEVGVTTHDPATIEFPATMTNMRTGTIMMSGCGILTNGKSSMREYGEFNLDDLKIGDRIGMMRKSNADLHYFINSLDQGVAASQVPSPIWGVVDLYGMTLKVTIVDRDEREEQNLITRRNTVLRENVLQSLNDITEEEADDSLTFHPNCGSHAAVINNGRTAHRPKALDDFNNAVVLTNRPLKVNEVFEVKIDKMVTKWAGSIEIGVTTHLPTELEYPSTMTNVRSGTWIMTGNGVMRNGTSVIDDYGQNLDKLQAGDRVGVVIREGGSLHFLVNGEDQGEAGTGLPSNLYAVIDLYGQATQATIVSHCPCCSPSTPTMFYQDIHFHSVHGPNARLTNNGKTALRPHAMVEFNDAIVITSRPLRPGEMFSVVVERIIDRWSGSIEVGVTAIKPDDLELPGTMTDLDHDTWMLSGYVIMKDGELLGHGYMLDLDKVKTGSIVGIKRHDDTSLHYYLDGVDQGEACRGLPELVYPVIDLYGQCAQVSIVSNPEAMVDIDDSTSVPQVESHVVSESTVLPTQHLLHKWHDVCGKGIRIVESRASRLHDSPSAGLAFSAMPLTDGELFEVLIETWVSHWAGSLSFGVTTFAPVEPLPHSMSSVKETTWYVQGNNLISNGDVVKMNYCTSFDWLRPGNRVGVKRCQDSSIHFYIDGADQGVAAFNVPKKLFVVMELYGSTCGVKLISKGGSAVGHGDAPLAVLEIESPCDKATTIEEESEDKRNDEMDKSIEDGEIVSEIHEIDAMPHVFHECHGRNVQVSESRLAAKRVSSYNQGLVLMSRPLQRGMLFQVMIESLNPRWVSSLSIGITTESVISLSLPVTALGLKKDTWVISGDSVFHNGHKVKSKYGVNLDMLALGQTVGILVDGNNQLHLYVNGQDQGVAASDIPQSATIPLVDLYGMCDQVCILSEGLDRSLHSPSSEDHVWSDSREKGNLEVREKAETLRTKLDKMNENIQCSSHTSPTSLPVTSFILEKSQKATNNDSYAKSPSVSNLPIASAPSVPISPVVSPVIAVKQPVCDYLTACLRLKTSLCLPNGYFKKEAVCFCLACSPSGLAPRKSELSGWTLLPLQRRIDQPNTDVWHGAYLPVLLGDVRRTLDVGRPLTPSELGMGGDYKKRSGHKLEDAESSQLAISPVLTPFHKHPYVDPKTKEPLAAYAALEVLVRPGSYKIASPSEWVTKERNATILVSLLLRLEPY</sequence>
<dbReference type="OMA" id="VMTHRSL"/>
<protein>
    <recommendedName>
        <fullName evidence="1">NHR domain-containing protein</fullName>
    </recommendedName>
</protein>
<evidence type="ECO:0000259" key="1">
    <source>
        <dbReference type="PROSITE" id="PS51065"/>
    </source>
</evidence>
<dbReference type="CDD" id="cd12887">
    <property type="entry name" value="SPRY_NHR_like"/>
    <property type="match status" value="6"/>
</dbReference>
<feature type="domain" description="NHR" evidence="1">
    <location>
        <begin position="395"/>
        <end position="561"/>
    </location>
</feature>
<evidence type="ECO:0000313" key="2">
    <source>
        <dbReference type="EnsemblMetazoa" id="XP_024082718.1"/>
    </source>
</evidence>
<dbReference type="GO" id="GO:0061630">
    <property type="term" value="F:ubiquitin protein ligase activity"/>
    <property type="evidence" value="ECO:0007669"/>
    <property type="project" value="TreeGrafter"/>
</dbReference>
<feature type="domain" description="NHR" evidence="1">
    <location>
        <begin position="1"/>
        <end position="170"/>
    </location>
</feature>
<dbReference type="SUPFAM" id="SSF49899">
    <property type="entry name" value="Concanavalin A-like lectins/glucanases"/>
    <property type="match status" value="2"/>
</dbReference>
<proteinExistence type="predicted"/>
<dbReference type="PANTHER" id="PTHR12429:SF14">
    <property type="entry name" value="NEURALIZED-LIKE PROTEIN 4"/>
    <property type="match status" value="1"/>
</dbReference>
<feature type="domain" description="NHR" evidence="1">
    <location>
        <begin position="576"/>
        <end position="742"/>
    </location>
</feature>